<dbReference type="RefSeq" id="WP_229954944.1">
    <property type="nucleotide sequence ID" value="NZ_BAAAEM010000002.1"/>
</dbReference>
<gene>
    <name evidence="4" type="ORF">GCM10009096_17160</name>
</gene>
<evidence type="ECO:0000313" key="4">
    <source>
        <dbReference type="EMBL" id="GAA0475997.1"/>
    </source>
</evidence>
<evidence type="ECO:0000259" key="3">
    <source>
        <dbReference type="Pfam" id="PF25973"/>
    </source>
</evidence>
<evidence type="ECO:0000256" key="2">
    <source>
        <dbReference type="SAM" id="Phobius"/>
    </source>
</evidence>
<dbReference type="Gene3D" id="1.10.287.470">
    <property type="entry name" value="Helix hairpin bin"/>
    <property type="match status" value="1"/>
</dbReference>
<proteinExistence type="predicted"/>
<keyword evidence="1" id="KW-0175">Coiled coil</keyword>
<name>A0ABP3KBZ1_9SPHN</name>
<feature type="transmembrane region" description="Helical" evidence="2">
    <location>
        <begin position="17"/>
        <end position="36"/>
    </location>
</feature>
<sequence>MATGSILQRLRNFSSTGTILSVLAIIAIIVAAIMVITGQPDRKLRQTQATPPEASGAFNGAPSVAGAGVVEPSSEIISIGTSLPGLVMRVDVTPGQQVTRGDPLFAVDDRDIRARITEANASITRARSARTAAEAALTTARQQLALYDGIEDSRAFSKSEIIDRQGAMRNARAQIKQANAEIRAAQAARASAQTDLSRLTVRAPISAEVLNVDIRPGEYVNPGGMQGNGGNNPYMEIGNTKPLHVRIDIDENEISRVAMGSKAIISPRGNASKRVEATFVRAEPLVTPKVSLTNSASERVDVRVLQLIYALPPNSGFFVGQQADAFVRAETKGQAKKQNAQKDEK</sequence>
<feature type="domain" description="CzcB-like barrel-sandwich hybrid" evidence="3">
    <location>
        <begin position="78"/>
        <end position="221"/>
    </location>
</feature>
<organism evidence="4 5">
    <name type="scientific">Parasphingorhabdus litoris</name>
    <dbReference type="NCBI Taxonomy" id="394733"/>
    <lineage>
        <taxon>Bacteria</taxon>
        <taxon>Pseudomonadati</taxon>
        <taxon>Pseudomonadota</taxon>
        <taxon>Alphaproteobacteria</taxon>
        <taxon>Sphingomonadales</taxon>
        <taxon>Sphingomonadaceae</taxon>
        <taxon>Parasphingorhabdus</taxon>
    </lineage>
</organism>
<reference evidence="5" key="1">
    <citation type="journal article" date="2019" name="Int. J. Syst. Evol. Microbiol.">
        <title>The Global Catalogue of Microorganisms (GCM) 10K type strain sequencing project: providing services to taxonomists for standard genome sequencing and annotation.</title>
        <authorList>
            <consortium name="The Broad Institute Genomics Platform"/>
            <consortium name="The Broad Institute Genome Sequencing Center for Infectious Disease"/>
            <person name="Wu L."/>
            <person name="Ma J."/>
        </authorList>
    </citation>
    <scope>NUCLEOTIDE SEQUENCE [LARGE SCALE GENOMIC DNA]</scope>
    <source>
        <strain evidence="5">JCM 14162</strain>
    </source>
</reference>
<dbReference type="Pfam" id="PF25973">
    <property type="entry name" value="BSH_CzcB"/>
    <property type="match status" value="1"/>
</dbReference>
<dbReference type="InterPro" id="IPR058647">
    <property type="entry name" value="BSH_CzcB-like"/>
</dbReference>
<keyword evidence="5" id="KW-1185">Reference proteome</keyword>
<dbReference type="Proteomes" id="UP001500713">
    <property type="component" value="Unassembled WGS sequence"/>
</dbReference>
<dbReference type="PANTHER" id="PTHR30469">
    <property type="entry name" value="MULTIDRUG RESISTANCE PROTEIN MDTA"/>
    <property type="match status" value="1"/>
</dbReference>
<feature type="coiled-coil region" evidence="1">
    <location>
        <begin position="168"/>
        <end position="195"/>
    </location>
</feature>
<keyword evidence="2" id="KW-1133">Transmembrane helix</keyword>
<accession>A0ABP3KBZ1</accession>
<comment type="caution">
    <text evidence="4">The sequence shown here is derived from an EMBL/GenBank/DDBJ whole genome shotgun (WGS) entry which is preliminary data.</text>
</comment>
<dbReference type="Gene3D" id="2.40.30.170">
    <property type="match status" value="1"/>
</dbReference>
<keyword evidence="2" id="KW-0812">Transmembrane</keyword>
<dbReference type="Gene3D" id="2.40.50.100">
    <property type="match status" value="1"/>
</dbReference>
<evidence type="ECO:0000313" key="5">
    <source>
        <dbReference type="Proteomes" id="UP001500713"/>
    </source>
</evidence>
<keyword evidence="2" id="KW-0472">Membrane</keyword>
<dbReference type="PANTHER" id="PTHR30469:SF15">
    <property type="entry name" value="HLYD FAMILY OF SECRETION PROTEINS"/>
    <property type="match status" value="1"/>
</dbReference>
<dbReference type="SUPFAM" id="SSF111369">
    <property type="entry name" value="HlyD-like secretion proteins"/>
    <property type="match status" value="1"/>
</dbReference>
<dbReference type="EMBL" id="BAAAEM010000002">
    <property type="protein sequence ID" value="GAA0475997.1"/>
    <property type="molecule type" value="Genomic_DNA"/>
</dbReference>
<evidence type="ECO:0000256" key="1">
    <source>
        <dbReference type="SAM" id="Coils"/>
    </source>
</evidence>
<protein>
    <submittedName>
        <fullName evidence="4">Efflux RND transporter periplasmic adaptor subunit</fullName>
    </submittedName>
</protein>